<dbReference type="CDD" id="cd00090">
    <property type="entry name" value="HTH_ARSR"/>
    <property type="match status" value="1"/>
</dbReference>
<dbReference type="RefSeq" id="WP_068554024.1">
    <property type="nucleotide sequence ID" value="NZ_LOEE01000003.1"/>
</dbReference>
<dbReference type="InterPro" id="IPR036390">
    <property type="entry name" value="WH_DNA-bd_sf"/>
</dbReference>
<dbReference type="Gene3D" id="1.10.10.10">
    <property type="entry name" value="Winged helix-like DNA-binding domain superfamily/Winged helix DNA-binding domain"/>
    <property type="match status" value="1"/>
</dbReference>
<evidence type="ECO:0000313" key="1">
    <source>
        <dbReference type="EMBL" id="KXG78958.1"/>
    </source>
</evidence>
<proteinExistence type="predicted"/>
<comment type="caution">
    <text evidence="1">The sequence shown here is derived from an EMBL/GenBank/DDBJ whole genome shotgun (WGS) entry which is preliminary data.</text>
</comment>
<dbReference type="EMBL" id="LOEE01000003">
    <property type="protein sequence ID" value="KXG78958.1"/>
    <property type="molecule type" value="Genomic_DNA"/>
</dbReference>
<accession>A0A140LEI3</accession>
<reference evidence="1 2" key="1">
    <citation type="submission" date="2015-12" db="EMBL/GenBank/DDBJ databases">
        <title>Draft genome sequence of the thermoanaerobe Thermotalea metallivorans, an isolate from the runoff channel of the Great Artesian Basin, Australia.</title>
        <authorList>
            <person name="Patel B.K."/>
        </authorList>
    </citation>
    <scope>NUCLEOTIDE SEQUENCE [LARGE SCALE GENOMIC DNA]</scope>
    <source>
        <strain evidence="1 2">B2-1</strain>
    </source>
</reference>
<organism evidence="1 2">
    <name type="scientific">Thermotalea metallivorans</name>
    <dbReference type="NCBI Taxonomy" id="520762"/>
    <lineage>
        <taxon>Bacteria</taxon>
        <taxon>Bacillati</taxon>
        <taxon>Bacillota</taxon>
        <taxon>Clostridia</taxon>
        <taxon>Peptostreptococcales</taxon>
        <taxon>Thermotaleaceae</taxon>
        <taxon>Thermotalea</taxon>
    </lineage>
</organism>
<dbReference type="AlphaFoldDB" id="A0A140LEI3"/>
<protein>
    <recommendedName>
        <fullName evidence="3">HTH arsR-type domain-containing protein</fullName>
    </recommendedName>
</protein>
<gene>
    <name evidence="1" type="ORF">AN619_01180</name>
</gene>
<dbReference type="InterPro" id="IPR036388">
    <property type="entry name" value="WH-like_DNA-bd_sf"/>
</dbReference>
<dbReference type="SUPFAM" id="SSF46785">
    <property type="entry name" value="Winged helix' DNA-binding domain"/>
    <property type="match status" value="1"/>
</dbReference>
<dbReference type="Proteomes" id="UP000070456">
    <property type="component" value="Unassembled WGS sequence"/>
</dbReference>
<evidence type="ECO:0000313" key="2">
    <source>
        <dbReference type="Proteomes" id="UP000070456"/>
    </source>
</evidence>
<sequence>MKDILVLRELDQIKAISHPYRLEIIECFEEDQPATAKQIADRMGEPHAKVNYHIKTLQKVGILELVDEKVKSGIIEKYYRPAAKTFVIDRSIMNTSEKGVMESIHQASISIFENISNDFYRVVEAANDQEYVKMLHYHDYYLTFEEREELHRLLEKTIENFINDKKDKTREGTKAYSISTLVIPRMRKKK</sequence>
<evidence type="ECO:0008006" key="3">
    <source>
        <dbReference type="Google" id="ProtNLM"/>
    </source>
</evidence>
<dbReference type="Pfam" id="PF12840">
    <property type="entry name" value="HTH_20"/>
    <property type="match status" value="1"/>
</dbReference>
<dbReference type="STRING" id="520762.AN619_01180"/>
<dbReference type="InterPro" id="IPR011991">
    <property type="entry name" value="ArsR-like_HTH"/>
</dbReference>
<name>A0A140LEI3_9FIRM</name>
<keyword evidence="2" id="KW-1185">Reference proteome</keyword>
<dbReference type="OrthoDB" id="9788770at2"/>